<feature type="transmembrane region" description="Helical" evidence="8">
    <location>
        <begin position="211"/>
        <end position="229"/>
    </location>
</feature>
<evidence type="ECO:0000256" key="6">
    <source>
        <dbReference type="ARBA" id="ARBA00022989"/>
    </source>
</evidence>
<dbReference type="GO" id="GO:0055085">
    <property type="term" value="P:transmembrane transport"/>
    <property type="evidence" value="ECO:0007669"/>
    <property type="project" value="InterPro"/>
</dbReference>
<evidence type="ECO:0000256" key="2">
    <source>
        <dbReference type="ARBA" id="ARBA00007069"/>
    </source>
</evidence>
<evidence type="ECO:0000256" key="7">
    <source>
        <dbReference type="ARBA" id="ARBA00023136"/>
    </source>
</evidence>
<dbReference type="PANTHER" id="PTHR42929">
    <property type="entry name" value="INNER MEMBRANE ABC TRANSPORTER PERMEASE PROTEIN YDCU-RELATED-RELATED"/>
    <property type="match status" value="1"/>
</dbReference>
<evidence type="ECO:0000259" key="9">
    <source>
        <dbReference type="PROSITE" id="PS50928"/>
    </source>
</evidence>
<dbReference type="InterPro" id="IPR035906">
    <property type="entry name" value="MetI-like_sf"/>
</dbReference>
<dbReference type="EMBL" id="FNII01000006">
    <property type="protein sequence ID" value="SDN57544.1"/>
    <property type="molecule type" value="Genomic_DNA"/>
</dbReference>
<evidence type="ECO:0000313" key="10">
    <source>
        <dbReference type="EMBL" id="SDN57544.1"/>
    </source>
</evidence>
<evidence type="ECO:0000256" key="4">
    <source>
        <dbReference type="ARBA" id="ARBA00022475"/>
    </source>
</evidence>
<keyword evidence="5 8" id="KW-0812">Transmembrane</keyword>
<organism evidence="10 11">
    <name type="scientific">Vreelandella arcis</name>
    <dbReference type="NCBI Taxonomy" id="416873"/>
    <lineage>
        <taxon>Bacteria</taxon>
        <taxon>Pseudomonadati</taxon>
        <taxon>Pseudomonadota</taxon>
        <taxon>Gammaproteobacteria</taxon>
        <taxon>Oceanospirillales</taxon>
        <taxon>Halomonadaceae</taxon>
        <taxon>Vreelandella</taxon>
    </lineage>
</organism>
<dbReference type="GO" id="GO:0005886">
    <property type="term" value="C:plasma membrane"/>
    <property type="evidence" value="ECO:0007669"/>
    <property type="project" value="UniProtKB-SubCell"/>
</dbReference>
<dbReference type="AlphaFoldDB" id="A0A1H0CI20"/>
<dbReference type="InterPro" id="IPR000515">
    <property type="entry name" value="MetI-like"/>
</dbReference>
<evidence type="ECO:0000256" key="3">
    <source>
        <dbReference type="ARBA" id="ARBA00022448"/>
    </source>
</evidence>
<dbReference type="CDD" id="cd06261">
    <property type="entry name" value="TM_PBP2"/>
    <property type="match status" value="1"/>
</dbReference>
<name>A0A1H0CI20_9GAMM</name>
<evidence type="ECO:0000256" key="1">
    <source>
        <dbReference type="ARBA" id="ARBA00004651"/>
    </source>
</evidence>
<feature type="transmembrane region" description="Helical" evidence="8">
    <location>
        <begin position="68"/>
        <end position="95"/>
    </location>
</feature>
<feature type="transmembrane region" description="Helical" evidence="8">
    <location>
        <begin position="107"/>
        <end position="126"/>
    </location>
</feature>
<dbReference type="Gene3D" id="1.10.3720.10">
    <property type="entry name" value="MetI-like"/>
    <property type="match status" value="1"/>
</dbReference>
<protein>
    <submittedName>
        <fullName evidence="10">Spermidine/putrescine transport system permease protein</fullName>
    </submittedName>
</protein>
<gene>
    <name evidence="10" type="ORF">SAMN04487951_10667</name>
</gene>
<dbReference type="SUPFAM" id="SSF161098">
    <property type="entry name" value="MetI-like"/>
    <property type="match status" value="1"/>
</dbReference>
<feature type="domain" description="ABC transmembrane type-1" evidence="9">
    <location>
        <begin position="73"/>
        <end position="280"/>
    </location>
</feature>
<keyword evidence="4" id="KW-1003">Cell membrane</keyword>
<dbReference type="STRING" id="416873.SAMN04487951_10667"/>
<feature type="transmembrane region" description="Helical" evidence="8">
    <location>
        <begin position="160"/>
        <end position="180"/>
    </location>
</feature>
<feature type="transmembrane region" description="Helical" evidence="8">
    <location>
        <begin position="16"/>
        <end position="44"/>
    </location>
</feature>
<evidence type="ECO:0000256" key="5">
    <source>
        <dbReference type="ARBA" id="ARBA00022692"/>
    </source>
</evidence>
<sequence length="292" mass="32544">MISSLRRLRHSKSSQGILLVLPAVVFVLGIIGFAIASLLAYSVWTQDYMEIVYAPTLANYVNFLSEPIFSYLLAKSLLIALLASLVTVVAAYPVAYYVSFKVSRHKLLWIMVITLPFWMSYLLRIFSWKLILGYNGIVNSTLLDLGLITQPLEFILYNNFSVIITLAHAWAPFAIIPIFLSMERIDRTLLDAAADLGDTALQRFWRVTWPLTLPGVFSASVLVFIPIVGDYVTPQLVGGTNGTMIGNLMFAMFGKLNDWPQGSAMALISLVAIALTVMLIRWCLGVRKVEVK</sequence>
<comment type="similarity">
    <text evidence="2">Belongs to the binding-protein-dependent transport system permease family. CysTW subfamily.</text>
</comment>
<evidence type="ECO:0000313" key="11">
    <source>
        <dbReference type="Proteomes" id="UP000199677"/>
    </source>
</evidence>
<keyword evidence="7 8" id="KW-0472">Membrane</keyword>
<dbReference type="PANTHER" id="PTHR42929:SF1">
    <property type="entry name" value="INNER MEMBRANE ABC TRANSPORTER PERMEASE PROTEIN YDCU-RELATED"/>
    <property type="match status" value="1"/>
</dbReference>
<keyword evidence="3" id="KW-0813">Transport</keyword>
<dbReference type="Proteomes" id="UP000199677">
    <property type="component" value="Unassembled WGS sequence"/>
</dbReference>
<dbReference type="OrthoDB" id="9807047at2"/>
<keyword evidence="11" id="KW-1185">Reference proteome</keyword>
<dbReference type="PROSITE" id="PS50928">
    <property type="entry name" value="ABC_TM1"/>
    <property type="match status" value="1"/>
</dbReference>
<dbReference type="RefSeq" id="WP_089704963.1">
    <property type="nucleotide sequence ID" value="NZ_FNII01000006.1"/>
</dbReference>
<evidence type="ECO:0000256" key="8">
    <source>
        <dbReference type="SAM" id="Phobius"/>
    </source>
</evidence>
<keyword evidence="6 8" id="KW-1133">Transmembrane helix</keyword>
<feature type="transmembrane region" description="Helical" evidence="8">
    <location>
        <begin position="264"/>
        <end position="284"/>
    </location>
</feature>
<comment type="subcellular location">
    <subcellularLocation>
        <location evidence="1">Cell membrane</location>
        <topology evidence="1">Multi-pass membrane protein</topology>
    </subcellularLocation>
</comment>
<proteinExistence type="inferred from homology"/>
<reference evidence="11" key="1">
    <citation type="submission" date="2016-10" db="EMBL/GenBank/DDBJ databases">
        <authorList>
            <person name="Varghese N."/>
            <person name="Submissions S."/>
        </authorList>
    </citation>
    <scope>NUCLEOTIDE SEQUENCE [LARGE SCALE GENOMIC DNA]</scope>
    <source>
        <strain evidence="11">CGMCC 1.6494</strain>
    </source>
</reference>
<accession>A0A1H0CI20</accession>